<evidence type="ECO:0000313" key="5">
    <source>
        <dbReference type="EMBL" id="VUX56329.1"/>
    </source>
</evidence>
<protein>
    <submittedName>
        <fullName evidence="5">Transposase</fullName>
    </submittedName>
</protein>
<keyword evidence="2" id="KW-0238">DNA-binding</keyword>
<dbReference type="PANTHER" id="PTHR35528">
    <property type="entry name" value="BLL1675 PROTEIN"/>
    <property type="match status" value="1"/>
</dbReference>
<keyword evidence="3" id="KW-0233">DNA recombination</keyword>
<dbReference type="EMBL" id="LR633967">
    <property type="protein sequence ID" value="VUX56329.1"/>
    <property type="molecule type" value="Genomic_DNA"/>
</dbReference>
<dbReference type="GO" id="GO:0006310">
    <property type="term" value="P:DNA recombination"/>
    <property type="evidence" value="ECO:0007669"/>
    <property type="project" value="UniProtKB-KW"/>
</dbReference>
<accession>A0A7D9H5C0</accession>
<gene>
    <name evidence="5" type="ORF">JTBM06_V1_620003</name>
</gene>
<evidence type="ECO:0000256" key="2">
    <source>
        <dbReference type="ARBA" id="ARBA00023125"/>
    </source>
</evidence>
<dbReference type="AlphaFoldDB" id="A0A7D9H5C0"/>
<dbReference type="InterPro" id="IPR047930">
    <property type="entry name" value="Transpos_IS6"/>
</dbReference>
<organism evidence="5">
    <name type="scientific">uncultured Woeseiaceae bacterium</name>
    <dbReference type="NCBI Taxonomy" id="1983305"/>
    <lineage>
        <taxon>Bacteria</taxon>
        <taxon>Pseudomonadati</taxon>
        <taxon>Pseudomonadota</taxon>
        <taxon>Gammaproteobacteria</taxon>
        <taxon>Woeseiales</taxon>
        <taxon>Woeseiaceae</taxon>
        <taxon>environmental samples</taxon>
    </lineage>
</organism>
<evidence type="ECO:0000256" key="3">
    <source>
        <dbReference type="ARBA" id="ARBA00023172"/>
    </source>
</evidence>
<dbReference type="InterPro" id="IPR032874">
    <property type="entry name" value="DDE_dom"/>
</dbReference>
<keyword evidence="1" id="KW-0815">Transposition</keyword>
<dbReference type="NCBIfam" id="NF033587">
    <property type="entry name" value="transpos_IS6"/>
    <property type="match status" value="1"/>
</dbReference>
<evidence type="ECO:0000259" key="4">
    <source>
        <dbReference type="Pfam" id="PF13610"/>
    </source>
</evidence>
<sequence>MAERGIGVSYESIRLWCIKFGPKYVRRLRRRHPGYGDSFFIDEVFVKIQGRQHYLWRAVDQDGEVVDVFLQRRRDGKAAKRFFKRLLRTSGSEPKRIVTDKLRSYGVAQRELVPDTIHDTSQYANNRAELSHQPTRVRERGMRRFKSMHQAQRFLSTHAAVYNLFNLGRHLISAKHYRVFRARSLPLGYNAPLRLGIVLRPHKSCMHGK</sequence>
<dbReference type="GO" id="GO:0032196">
    <property type="term" value="P:transposition"/>
    <property type="evidence" value="ECO:0007669"/>
    <property type="project" value="UniProtKB-KW"/>
</dbReference>
<reference evidence="5" key="1">
    <citation type="submission" date="2019-07" db="EMBL/GenBank/DDBJ databases">
        <authorList>
            <person name="Weber M."/>
            <person name="Kostadinov I."/>
            <person name="Kostadinov D I."/>
        </authorList>
    </citation>
    <scope>NUCLEOTIDE SEQUENCE</scope>
    <source>
        <strain evidence="5">Gfbio:sag-sample-m06:053724c1-46a9-4a36-b237-ea2bf867836b</strain>
    </source>
</reference>
<dbReference type="PANTHER" id="PTHR35528:SF3">
    <property type="entry name" value="BLL1675 PROTEIN"/>
    <property type="match status" value="1"/>
</dbReference>
<name>A0A7D9H5C0_9GAMM</name>
<feature type="non-terminal residue" evidence="5">
    <location>
        <position position="209"/>
    </location>
</feature>
<dbReference type="Pfam" id="PF13610">
    <property type="entry name" value="DDE_Tnp_IS240"/>
    <property type="match status" value="1"/>
</dbReference>
<proteinExistence type="predicted"/>
<dbReference type="GO" id="GO:0003677">
    <property type="term" value="F:DNA binding"/>
    <property type="evidence" value="ECO:0007669"/>
    <property type="project" value="UniProtKB-KW"/>
</dbReference>
<dbReference type="InterPro" id="IPR052183">
    <property type="entry name" value="IS_Transposase"/>
</dbReference>
<feature type="domain" description="DDE" evidence="4">
    <location>
        <begin position="37"/>
        <end position="165"/>
    </location>
</feature>
<evidence type="ECO:0000256" key="1">
    <source>
        <dbReference type="ARBA" id="ARBA00022578"/>
    </source>
</evidence>